<proteinExistence type="predicted"/>
<evidence type="ECO:0000313" key="2">
    <source>
        <dbReference type="Proteomes" id="UP001430848"/>
    </source>
</evidence>
<dbReference type="Proteomes" id="UP001430848">
    <property type="component" value="Unassembled WGS sequence"/>
</dbReference>
<dbReference type="EMBL" id="JAKNSF020000182">
    <property type="protein sequence ID" value="KAK7708659.1"/>
    <property type="molecule type" value="Genomic_DNA"/>
</dbReference>
<protein>
    <recommendedName>
        <fullName evidence="3">VWFA domain-containing protein</fullName>
    </recommendedName>
</protein>
<keyword evidence="2" id="KW-1185">Reference proteome</keyword>
<sequence>MDKFRYYVDYVLSITGYVIAWVNKTAKGIVRKLFGLNPEFVEETDQEVNNNGQPDTKAEFVSNVRKAFEGTPAERFFKNNPKFIEELAEKAASLADDPNTPICNKDLLPKTAQVTMHQQVLYCDDSTSMKREGRWDSQNQLINRIARVTTRILPEGEGVYMRYINQEIPNSDSLKFEDLLDVVRPLTWGGDTPIGTNLKSKILEPLVYSKLPDDLKRPLLVSIITDGMPEPEPRSTLVDAIAECGDKLEAAGLPRESVKFMIGQVGSANAATKFLQDIGKESRIANVVFVASEKLDVTSSRLESDWKMDDWLIETLYAPIMKSEGKKKQ</sequence>
<organism evidence="1 2">
    <name type="scientific">Diaporthe eres</name>
    <name type="common">Phomopsis oblonga</name>
    <dbReference type="NCBI Taxonomy" id="83184"/>
    <lineage>
        <taxon>Eukaryota</taxon>
        <taxon>Fungi</taxon>
        <taxon>Dikarya</taxon>
        <taxon>Ascomycota</taxon>
        <taxon>Pezizomycotina</taxon>
        <taxon>Sordariomycetes</taxon>
        <taxon>Sordariomycetidae</taxon>
        <taxon>Diaporthales</taxon>
        <taxon>Diaporthaceae</taxon>
        <taxon>Diaporthe</taxon>
        <taxon>Diaporthe eres species complex</taxon>
    </lineage>
</organism>
<comment type="caution">
    <text evidence="1">The sequence shown here is derived from an EMBL/GenBank/DDBJ whole genome shotgun (WGS) entry which is preliminary data.</text>
</comment>
<reference evidence="1 2" key="1">
    <citation type="submission" date="2024-02" db="EMBL/GenBank/DDBJ databases">
        <title>De novo assembly and annotation of 12 fungi associated with fruit tree decline syndrome in Ontario, Canada.</title>
        <authorList>
            <person name="Sulman M."/>
            <person name="Ellouze W."/>
            <person name="Ilyukhin E."/>
        </authorList>
    </citation>
    <scope>NUCLEOTIDE SEQUENCE [LARGE SCALE GENOMIC DNA]</scope>
    <source>
        <strain evidence="1 2">M169</strain>
    </source>
</reference>
<evidence type="ECO:0000313" key="1">
    <source>
        <dbReference type="EMBL" id="KAK7708659.1"/>
    </source>
</evidence>
<name>A0ABR1NND3_DIAER</name>
<dbReference type="PANTHER" id="PTHR34706">
    <property type="entry name" value="SLR1338 PROTEIN"/>
    <property type="match status" value="1"/>
</dbReference>
<gene>
    <name evidence="1" type="ORF">SLS63_013465</name>
</gene>
<evidence type="ECO:0008006" key="3">
    <source>
        <dbReference type="Google" id="ProtNLM"/>
    </source>
</evidence>
<accession>A0ABR1NND3</accession>
<dbReference type="PANTHER" id="PTHR34706:SF3">
    <property type="entry name" value="ANKYRIN REPEAT PROTEIN (AFU_ORTHOLOGUE AFUA_7G06200)"/>
    <property type="match status" value="1"/>
</dbReference>